<dbReference type="AlphaFoldDB" id="A0A1J5P7Z3"/>
<organism evidence="1">
    <name type="scientific">mine drainage metagenome</name>
    <dbReference type="NCBI Taxonomy" id="410659"/>
    <lineage>
        <taxon>unclassified sequences</taxon>
        <taxon>metagenomes</taxon>
        <taxon>ecological metagenomes</taxon>
    </lineage>
</organism>
<accession>A0A1J5P7Z3</accession>
<evidence type="ECO:0000313" key="1">
    <source>
        <dbReference type="EMBL" id="OIQ67330.1"/>
    </source>
</evidence>
<proteinExistence type="predicted"/>
<protein>
    <submittedName>
        <fullName evidence="1">Uncharacterized protein</fullName>
    </submittedName>
</protein>
<reference evidence="1" key="1">
    <citation type="submission" date="2016-10" db="EMBL/GenBank/DDBJ databases">
        <title>Sequence of Gallionella enrichment culture.</title>
        <authorList>
            <person name="Poehlein A."/>
            <person name="Muehling M."/>
            <person name="Daniel R."/>
        </authorList>
    </citation>
    <scope>NUCLEOTIDE SEQUENCE</scope>
</reference>
<sequence>MSGHFPFSGNTNRVSVFGFYERYNLNPAMQEKYYKWWYDWAKNFVMNDPDLKAVKGLEFNHYPYGQHSHVDFHLRQGTWTTSLVDLGGFIKGSIFGKMSEEEMHKLDEDHHNFLHHLEEEAKQSPRAPQPEIGWFRHF</sequence>
<name>A0A1J5P7Z3_9ZZZZ</name>
<comment type="caution">
    <text evidence="1">The sequence shown here is derived from an EMBL/GenBank/DDBJ whole genome shotgun (WGS) entry which is preliminary data.</text>
</comment>
<gene>
    <name evidence="1" type="ORF">GALL_510920</name>
</gene>
<dbReference type="EMBL" id="MLJW01005999">
    <property type="protein sequence ID" value="OIQ67330.1"/>
    <property type="molecule type" value="Genomic_DNA"/>
</dbReference>